<keyword evidence="1" id="KW-0143">Chaperone</keyword>
<sequence length="115" mass="13804">MSTDYYDTLGCNPHSTLSQIHAEYRQLALQHHPDKNPVQVDAWDQIREAYETLGNEQRRAQYDRWRASRLPVPFAEWLKSPHAHAVHWSFDYQKRAIEMPRSVVDTYEKFRNYEI</sequence>
<gene>
    <name evidence="3" type="primary">DNAJC12</name>
    <name evidence="3" type="ORF">IWW39_000604</name>
</gene>
<evidence type="ECO:0000256" key="1">
    <source>
        <dbReference type="ARBA" id="ARBA00023186"/>
    </source>
</evidence>
<evidence type="ECO:0000259" key="2">
    <source>
        <dbReference type="PROSITE" id="PS50076"/>
    </source>
</evidence>
<dbReference type="SUPFAM" id="SSF46565">
    <property type="entry name" value="Chaperone J-domain"/>
    <property type="match status" value="1"/>
</dbReference>
<evidence type="ECO:0000313" key="3">
    <source>
        <dbReference type="EMBL" id="KAJ2690662.1"/>
    </source>
</evidence>
<evidence type="ECO:0000313" key="4">
    <source>
        <dbReference type="Proteomes" id="UP001151516"/>
    </source>
</evidence>
<dbReference type="GO" id="GO:0005737">
    <property type="term" value="C:cytoplasm"/>
    <property type="evidence" value="ECO:0007669"/>
    <property type="project" value="TreeGrafter"/>
</dbReference>
<accession>A0A9W8L6B4</accession>
<keyword evidence="4" id="KW-1185">Reference proteome</keyword>
<dbReference type="PROSITE" id="PS50076">
    <property type="entry name" value="DNAJ_2"/>
    <property type="match status" value="1"/>
</dbReference>
<dbReference type="EMBL" id="JANBTX010000009">
    <property type="protein sequence ID" value="KAJ2690662.1"/>
    <property type="molecule type" value="Genomic_DNA"/>
</dbReference>
<dbReference type="AlphaFoldDB" id="A0A9W8L6B4"/>
<dbReference type="Proteomes" id="UP001151516">
    <property type="component" value="Unassembled WGS sequence"/>
</dbReference>
<dbReference type="PANTHER" id="PTHR44500">
    <property type="entry name" value="DNAJ HOMOLOG SUBFAMILY C MEMBER 12"/>
    <property type="match status" value="1"/>
</dbReference>
<dbReference type="SMART" id="SM00271">
    <property type="entry name" value="DnaJ"/>
    <property type="match status" value="1"/>
</dbReference>
<dbReference type="CDD" id="cd06257">
    <property type="entry name" value="DnaJ"/>
    <property type="match status" value="1"/>
</dbReference>
<dbReference type="PANTHER" id="PTHR44500:SF1">
    <property type="entry name" value="DNAJ HOMOLOG SUBFAMILY C MEMBER 12"/>
    <property type="match status" value="1"/>
</dbReference>
<organism evidence="3 4">
    <name type="scientific">Coemansia spiralis</name>
    <dbReference type="NCBI Taxonomy" id="417178"/>
    <lineage>
        <taxon>Eukaryota</taxon>
        <taxon>Fungi</taxon>
        <taxon>Fungi incertae sedis</taxon>
        <taxon>Zoopagomycota</taxon>
        <taxon>Kickxellomycotina</taxon>
        <taxon>Kickxellomycetes</taxon>
        <taxon>Kickxellales</taxon>
        <taxon>Kickxellaceae</taxon>
        <taxon>Coemansia</taxon>
    </lineage>
</organism>
<reference evidence="3" key="1">
    <citation type="submission" date="2022-07" db="EMBL/GenBank/DDBJ databases">
        <title>Phylogenomic reconstructions and comparative analyses of Kickxellomycotina fungi.</title>
        <authorList>
            <person name="Reynolds N.K."/>
            <person name="Stajich J.E."/>
            <person name="Barry K."/>
            <person name="Grigoriev I.V."/>
            <person name="Crous P."/>
            <person name="Smith M.E."/>
        </authorList>
    </citation>
    <scope>NUCLEOTIDE SEQUENCE</scope>
    <source>
        <strain evidence="3">CBS 109367</strain>
    </source>
</reference>
<dbReference type="InterPro" id="IPR029827">
    <property type="entry name" value="JDP1-like"/>
</dbReference>
<proteinExistence type="predicted"/>
<dbReference type="InterPro" id="IPR001623">
    <property type="entry name" value="DnaJ_domain"/>
</dbReference>
<dbReference type="Pfam" id="PF00226">
    <property type="entry name" value="DnaJ"/>
    <property type="match status" value="1"/>
</dbReference>
<feature type="domain" description="J" evidence="2">
    <location>
        <begin position="4"/>
        <end position="66"/>
    </location>
</feature>
<dbReference type="InterPro" id="IPR036869">
    <property type="entry name" value="J_dom_sf"/>
</dbReference>
<dbReference type="Gene3D" id="1.10.287.110">
    <property type="entry name" value="DnaJ domain"/>
    <property type="match status" value="1"/>
</dbReference>
<dbReference type="OrthoDB" id="436519at2759"/>
<comment type="caution">
    <text evidence="3">The sequence shown here is derived from an EMBL/GenBank/DDBJ whole genome shotgun (WGS) entry which is preliminary data.</text>
</comment>
<dbReference type="PRINTS" id="PR00625">
    <property type="entry name" value="JDOMAIN"/>
</dbReference>
<name>A0A9W8L6B4_9FUNG</name>
<protein>
    <submittedName>
        <fullName evidence="3">DnaJ sub C member 12</fullName>
    </submittedName>
</protein>